<dbReference type="Pfam" id="PF22336">
    <property type="entry name" value="RhiE-like_linker"/>
    <property type="match status" value="3"/>
</dbReference>
<evidence type="ECO:0000259" key="17">
    <source>
        <dbReference type="PROSITE" id="PS52004"/>
    </source>
</evidence>
<dbReference type="GO" id="GO:0009403">
    <property type="term" value="P:toxin biosynthetic process"/>
    <property type="evidence" value="ECO:0007669"/>
    <property type="project" value="UniProtKB-ARBA"/>
</dbReference>
<dbReference type="CDD" id="cd02440">
    <property type="entry name" value="AdoMet_MTases"/>
    <property type="match status" value="1"/>
</dbReference>
<dbReference type="NCBIfam" id="TIGR01733">
    <property type="entry name" value="AA-adenyl-dom"/>
    <property type="match status" value="1"/>
</dbReference>
<dbReference type="PROSITE" id="PS00606">
    <property type="entry name" value="KS3_1"/>
    <property type="match status" value="2"/>
</dbReference>
<feature type="region of interest" description="Disordered" evidence="15">
    <location>
        <begin position="4058"/>
        <end position="4078"/>
    </location>
</feature>
<dbReference type="Gene3D" id="3.30.559.30">
    <property type="entry name" value="Nonribosomal peptide synthetase, condensation domain"/>
    <property type="match status" value="1"/>
</dbReference>
<keyword evidence="10" id="KW-0808">Transferase</keyword>
<dbReference type="InterPro" id="IPR057326">
    <property type="entry name" value="KR_dom"/>
</dbReference>
<dbReference type="InterPro" id="IPR042099">
    <property type="entry name" value="ANL_N_sf"/>
</dbReference>
<evidence type="ECO:0000256" key="7">
    <source>
        <dbReference type="ARBA" id="ARBA00022490"/>
    </source>
</evidence>
<dbReference type="RefSeq" id="WP_063376420.1">
    <property type="nucleotide sequence ID" value="NZ_AUXT01000143.1"/>
</dbReference>
<dbReference type="InterPro" id="IPR010071">
    <property type="entry name" value="AA_adenyl_dom"/>
</dbReference>
<evidence type="ECO:0000256" key="1">
    <source>
        <dbReference type="ARBA" id="ARBA00001957"/>
    </source>
</evidence>
<evidence type="ECO:0000256" key="10">
    <source>
        <dbReference type="ARBA" id="ARBA00022679"/>
    </source>
</evidence>
<dbReference type="Pfam" id="PF21089">
    <property type="entry name" value="PKS_DH_N"/>
    <property type="match status" value="1"/>
</dbReference>
<evidence type="ECO:0000256" key="15">
    <source>
        <dbReference type="SAM" id="MobiDB-lite"/>
    </source>
</evidence>
<evidence type="ECO:0000256" key="8">
    <source>
        <dbReference type="ARBA" id="ARBA00022553"/>
    </source>
</evidence>
<dbReference type="InterPro" id="IPR049552">
    <property type="entry name" value="PKS_DH_N"/>
</dbReference>
<dbReference type="InterPro" id="IPR014031">
    <property type="entry name" value="Ketoacyl_synth_C"/>
</dbReference>
<dbReference type="Pfam" id="PF14765">
    <property type="entry name" value="PS-DH"/>
    <property type="match status" value="1"/>
</dbReference>
<dbReference type="InterPro" id="IPR013968">
    <property type="entry name" value="PKS_KR"/>
</dbReference>
<dbReference type="Gene3D" id="3.40.50.720">
    <property type="entry name" value="NAD(P)-binding Rossmann-like Domain"/>
    <property type="match status" value="5"/>
</dbReference>
<dbReference type="InterPro" id="IPR036736">
    <property type="entry name" value="ACP-like_sf"/>
</dbReference>
<dbReference type="PROSITE" id="PS52004">
    <property type="entry name" value="KS3_2"/>
    <property type="match status" value="4"/>
</dbReference>
<dbReference type="InterPro" id="IPR020841">
    <property type="entry name" value="PKS_Beta-ketoAc_synthase_dom"/>
</dbReference>
<dbReference type="Pfam" id="PF00109">
    <property type="entry name" value="ketoacyl-synt"/>
    <property type="match status" value="4"/>
</dbReference>
<dbReference type="InterPro" id="IPR009081">
    <property type="entry name" value="PP-bd_ACP"/>
</dbReference>
<dbReference type="GO" id="GO:0071770">
    <property type="term" value="P:DIM/DIP cell wall layer assembly"/>
    <property type="evidence" value="ECO:0007669"/>
    <property type="project" value="TreeGrafter"/>
</dbReference>
<feature type="domain" description="Carrier" evidence="16">
    <location>
        <begin position="1692"/>
        <end position="1770"/>
    </location>
</feature>
<comment type="subcellular location">
    <subcellularLocation>
        <location evidence="2">Cytoplasm</location>
    </subcellularLocation>
</comment>
<dbReference type="GO" id="GO:0016874">
    <property type="term" value="F:ligase activity"/>
    <property type="evidence" value="ECO:0007669"/>
    <property type="project" value="UniProtKB-KW"/>
</dbReference>
<keyword evidence="8" id="KW-0597">Phosphoprotein</keyword>
<feature type="region of interest" description="Disordered" evidence="15">
    <location>
        <begin position="1802"/>
        <end position="1830"/>
    </location>
</feature>
<dbReference type="Pfam" id="PF08242">
    <property type="entry name" value="Methyltransf_12"/>
    <property type="match status" value="1"/>
</dbReference>
<evidence type="ECO:0000259" key="16">
    <source>
        <dbReference type="PROSITE" id="PS50075"/>
    </source>
</evidence>
<comment type="function">
    <text evidence="13">Involved in production of the polyketide antibiotic thailandamide.</text>
</comment>
<comment type="caution">
    <text evidence="19">The sequence shown here is derived from an EMBL/GenBank/DDBJ whole genome shotgun (WGS) entry which is preliminary data.</text>
</comment>
<evidence type="ECO:0000256" key="13">
    <source>
        <dbReference type="ARBA" id="ARBA00054155"/>
    </source>
</evidence>
<feature type="domain" description="Ketosynthase family 3 (KS3)" evidence="17">
    <location>
        <begin position="16"/>
        <end position="443"/>
    </location>
</feature>
<evidence type="ECO:0000256" key="11">
    <source>
        <dbReference type="ARBA" id="ARBA00022737"/>
    </source>
</evidence>
<dbReference type="SMART" id="SM00825">
    <property type="entry name" value="PKS_KS"/>
    <property type="match status" value="4"/>
</dbReference>
<dbReference type="Pfam" id="PF22621">
    <property type="entry name" value="CurL-like_PKS_C"/>
    <property type="match status" value="1"/>
</dbReference>
<evidence type="ECO:0000256" key="14">
    <source>
        <dbReference type="PROSITE-ProRule" id="PRU01363"/>
    </source>
</evidence>
<sequence>MKNKQDTTANEPTNTQQEIAIVGISLRFPGASSKEQFWHNLANKVSSISEIPATRWQWQDDFDPAPKKDEQKIVSKWGGFIDNIDCFDAGFFAISPKEAQSMDPQQRLSMELAWQCFEDAGLSSSTFKNTKTGVYLGCSNTDYQELATGNIDPHFLTGMSTGVFANRISHYFNFQGPSETVDTACSSSLVALHKAVNDFKAGEINAALVGGVNLLITKSRYVSFSKLGVLSPRGRCKTLDADADGYVRGEGVGMVLLLPLERALAENLTIYGVIKGSSVGHSGHTNTLTSPSPFSQSRVVQAAIDNANIHSDDLSYVELHGTGTVLGDPIEIQGLKRAFRATKSKNADPEKLCYLSTVKTNIGHLESAAGIAGIIKVLLSFKHEQVPPLQNFETLNPKISLEKSPFELATDCKPYNLTDDKALLAGISSFGFAGVNAHVILQSPPTKATNSIKLNTPAVIVLSAKKPQSLIERAKQLVDFIAQQNFKDDVLADLAFTLQIGRENMAHRMAFSASSIAEVTKQLTLFIVGESGTWQQAESIKDKISTCIEASNANISDALSQWLLGADVNWTALYSDSQPNRLALPGYPFNPKSYWITSKKDEPKTEALHPLLHKALPAFDELLFSSTFNGDEFFLADHQVNGERILPGVCILEMVRAAISLSHDLDESHSTLIEKVNWLRPICIELAASDEQKTVFLSLWETDNKMLFEVWQKHDSTQQVCVSGEVQVSPHNTPVAKFALEAESEQLLAPNDAYAAFKNMGIEYGKSFQGLQHLSKQGTTATAKVAVPTSFCQGYGLSPALVDAALQSLIIFADQTQAALPFATEQVTYYNTEQLGQVQHREVWVKASQISKNTDNTKKFDLDICNLDGNLLMGIKGFSTRNVPMDILKPSQQYTQTLLTLTPCWQAIAPDASQSFDPHSRYFGPPTLKPKWLEQSTDTNQLLWLAKDEYAQPLTLLKQLKRLLADGFDCKPLSITLVTEKTQAVFGQHEQHACEGTGLIGLLQSVAQEYPNWTVRIIDAEQLTAISASFTELPVGLYAHRGAQYFTFELAKHTYLDTAPKNSMDLQTQGTYLVLGGAGGLGQVWSEWMVTNHDAQIIWLGRRAINENIQSDIARVAKLGKAPVYVQCDASDKVAMEKAFVDITNQFGALNGVVHSILHLEDQTVANMDESQFSRSYHAKQRTGEVALEVFSQAGLDFFLFFSSMQSFSPAAGQSNYAAGCLYLDALARTYQQQCPIKIINWGYWGSVGVVQDEFYQKKMRTMGIGSIEAEQGMQALATFMDSNLTQAGVLKVTQAALADTFKLQSFSAQGALHSLAPKRAKQQPPKQDSKTHVDLKQLCYAFKQAGWQHPEKREQALATLPEYFSKWWAETARYLEAEQLMQNGIIQDAEATPISDPTANLLDNCLANLPAILNGAMKATDALFPNASMVLVEAVYQNNPVADYANKILIEQLQAYLTKTKANSVRVLEIGAGTGGTTRSVLPALAPWQVEEYAYTDLSKAFFNHAKAQYQTDYPFVDTKYLDISKPLADQNIDIGSYDVVIATNVLHATADIKNTLQNAKACLKQGGILLINEVVKKSLFTHLTFGLLEGWWLSKDQFMRLAGSPMLSIDNWKQALTESGFNSPFAATAHNCPQQVFCAQSNGLIFQHKVKKSVQKQIINSHNKDTKPPSMNSKTTTQDQLPLTHNTDESVLTEFVQNVLFDIASIALDMAPNELDAEESFADYGVDSILAIQMLDEINAKFDLNLPATLLFDYPSIETLSKHIIAEHSDKAMALLPAQSQNNSCTATQTIEYAISTDNTRSLRKHRSHNKASQSETQEQENTKSIPANSGKIAIIGMSGQFGDANNLDDFWAMLVEKRTSVKAQTRWDQTGLSVNQKSWSKYASLLKDISTFDAPFFSITPQEAMYMDPQQRLFLQEAYKALEDANMITKVAGQNVGVYLGCAQSDYAGLAEDDAPAQVFWGNAGSVIPARVSYFLNLKGPALAIDTACSSSLVALHSACQALNNNEISSALVGGVATLCTPKFSIHAGKAGMLSPNGTCYTFDDRANGFVPGEGAGVLVLKKLEDAERDGDHIYGVIIGSATNQDGTTSGITAPSSLSQEQLHRDIYARFDIRPDSIQMIEAHGTGTKLGDPIEFQALTRAFREHTSNNEFCALGSVKTNIGHCLTAAGVAGVIKALLAMKHRTIPASLHFENGNSHINWQNTPFFVNQDTIAWQTNNAQKRRAAVSSFGFSGTNAHVVLEEYQSEPVLPSDGSERSVIITLSAKSKDALKDKALELKTWLARENVQNNMLASLAFTLQSAREEMDHRIAFTANTIVDVGTELSRFLNKTRGQYKHGEVKQGKEILSALDSTDFARWIDQGEFNKLLSLWVVGAAIDWPLLYSEQTPSLLRIPTYPFAKTSFWLPEKHASKPISIEPQNVEPSKTDEPSSVELDFNVKSTQLFEPTEQISNTHRTAPALLHYTARWQDTPITSTEPATYHRQVVLLGRDLPKLYSVSNTRLDCEKSKAQEQLETYTVGLIDYFRQLESQQGAIANQVGSKLLVQVIVKDKANLLSALSGVLKTAAIEYSSIETQLISVDEAHNLEHLVEAEAKKQDTCVRYQQGQRQVINFDLQAYQQVDKSTLPWKEDGVYVITGGLGQLGQTFAKEIIEHTTGAQIVFVGRRAHSTTIQLQLNTLSDEHSRLSYVPLDIANHNEVKGLFNKLKAKYGTVTGIIHSAGVIKDQLISNKTPQEVAQVFAPKVAGLFTLDEATKTLDLDFFACFSSIAGVFGNIGQADYACANAFMDRFMAIRQTQVEQGERSGLSLSINWPLWSEGGMQVDSLTTSILQSQGIEVMPNEVGVDAFYRIFTLRKIPTQHCFLFGDTTKLTQLWHKPKTVSKSVNATTVFAGKNHAQIRNYVKSLITDITKIDSNDLDDEVDFKDMGFDSIMLMSVVQRLESDHYLAIETLPPALLFEISTINELCGYLAEHQLPTHLNELPVNNTSNATPYNLSAPIPLSKAQQGLWLLHKQNPQLSNYHVPMVFEVSNLNPACMQETLNWLTQKHPILSVKLSEIEGLPQQQVTGQVPVLAQSNTQFTSKSALIGLIQADIKQPFSLTQAHNTQNQLLWRAKHWQVNNERDVVALVFHHLIIDGVSATLLLEQLWQTYHALVARETLEKPQPNTGFFTYIEWEKQMLKSEQSTQLKHYWQSHLQGVKPELVLAEKQTHQGAQKQARRIELPVENSHVQRIQQYCRSSKINPATFFLSAFQTLLSAKTQRIDITLGVPVLHRPTNEMTNSLGLFVNQLPLRSSLNKAQSFAQLAQKNQHLLGELIKHSAYPFAEIVRATGAQRTLHSHPIFQIGFAYHNFLKPDWIESNQDLVDAIWTQCLQEPELDLSLEVTPLSNTFMIAFKFDAAIYPPHLIDALAKDYLALLDDVMFAGNQTLGSLPVFSNFQSQASVQIAQTTLVDLFEVQVAKHPERTAVCFGMQSISYRQLNDKANQFAHTLVNHHEFKQNAENLIALCAKPSIELIVAILGILKSGAAYVPLDANSPDTRINHILQDAKPSILVLDTDMPHAEASQHSQVINLQAALSSNTQVANINLASSSNLAYIIYTSGSTGTPKGVLVEHHNVRSLFNNTQSLFGFNEQDTWCLFHSYAFDFSVWEIWGALLHGGKLMIPDELTRKESASFARFITDNEITILNQTPSAFYPLLDVLLTNPKNALRKVIFGGEALDLRKLTPWFEQARPQAELVNMYGITETTVHVTEITIDANMVHGAQARSIIGRALPGYDILLLDELLSPVQQGQVGEIFVGGCGVTRGYHNLSPLTEERFIMHNSGKRLYRSGDLARLNESGLLEYMGRADDQVQIRGHRIELGEVQHALQSLSYITEAYVVAAQKQLGQVLVAYIIAPDTPSTAKIRADLLTKLPEYMVPAYFVLVPHYPLTSNGKIDKETLLKQLPFNQAPKAALLNSQQTAFTSAPLPKLASQFERSELKPELKCAVTQIWQQVLEVDDIASNVPFFEAGGDSLLANVLTAKLKSQLNVEFPLTQIFQYSTIDAMTDYIAQRQSEHDTKRVHSIEENQQSNVSTANGSDQNIALIGLSCQYPDSPNHQAFWQNLVEEKDFLKRLSESSEQGDITWLDSWIEGQDQFDPEFFNISEKNAKTMSYSQRQLLLHAWKAIEDAGYCAENMPNTGVYVSSSGADNPDLNLQEKFKNGQFILNAEDYVASTINQPGTLPTTISYHLGFTGPSLFVHSNCSSSMSAIALACSALKAKEIDYAIVGAACLYPQRYTGYEYEKGLNFAGDARCKVFDEKADGMIGGSGVSVIVLKRAEDAMDDADNIYSLIRGIKVNNDGKNKAGFFAPGTQGQMSVIEQTLNAASVSPASISYVEAHGTGTALGDPIEFSSLQQIYQKHTNEKQYCGLGAVKSNMGHTDTLAGLTGLIKTSLALYHKKLPASLHYTNTNPHIELASSPFYVVEQTKDWQTPLLPRRAAVSSFGIGGTNAHAVLEEANTNVVNLKAENALLLKPTIIILSAHNSQVLTKQVAQLSEFLDQHNLDEHSLVRLAYTLQTGRTGMDVRTGFIVHSIDELKAKLRNYIAAPSYVKKGTDTTATAMPTELNSLLAQDNYEAILNAWLGSGFTNWDFLYQHTKVTKISLPTYPFALKAIPQRENHEVKAPNTGISSGAIESQVHIKVPIWVPKQLTDQDGEMPSEECHHHVVLCEAPPVEHTSDTLHTLHSDHFAIEQKVEDYGFQLVELLKLLIATKQPIKLQLVIGTTHEHDTANLYTCFHALLKTASLESKTLKTQLVLLNSNTSAREIASILNQNLNSFEDTFVRYQQSKREVLSYKPMPSKTPYTPFKPDGIYLITGGFGGIGKHFINELNTQAFHKTVIVTGRKHPEHPDVQQCLATLQSPHTTLQYHSVDVSHKMNVLLLVRKIIAEHGTLSGVIHGAGVIKDTLLTKKDHDTFSQVLSPKVTGVVALDEATQDIVLDFFACFAGLSGVNGALTQVDYATANAFLDRYMQHRASLQKCGKRQGLSASIDWPYWQEGGMKINPDFEHTLRHNGFAPMPTEIGVNAFYQALQYPQALVEYAHQDGPSVANNPQVYAQFSNLASLKSELSAGLASIAANILGVKVEELDADTDLGDFGADSIAFITFINQVNSKYQLALSPSVLFMHSTLNSILGHILDEHSDSLISTPMAQASGQNIPSKDQNNDSEDRIAIIGMSGQFPQADNLEAFWQNLVNEKDCVTAFDWETLQNSDTRSQQPLPKAINWLGRLERNQVFDPLFFNIAPAESDRIKLQESLLMTHVWKCIEDAGYNPKALAGTNTGLFIGCQASYHDGLITSSAYAPNRMSYFLDLHGPSEGIDTTCSSSLVAIHKAVQSIKNGECDQAIVGGVNIIDSPSASLAMHEIGALSPSGRCRTFSTGADGIVRGEGVGMIFIKKLSKCEQDNDHIYATILGSAINHGGKSQGFTVPNAKAQTRLLDKAWADAGIEPSTLSYLECHGTGTSLGDPVEIDALKAAYKNAQPDTRETAKCALGSVKSNIGHLEIAAGIAGVIKVLLQLKHQTLVPSLHVNELNPYLSVDNSPFKVQTAICPWKGDNKRRAGISSFGISGVNAHLVLEEYPHQTSKQAQTSDAGAEHTIILSASSKSELTTKACELSVYLKQHSTTELSSLAYTLQVGRTAHKYRIGWVVSSFEALQDKLSNVKQYSKVPSGKQPELNDHEVLQLQQSPQTLLHFWLEGKTVNWQALYTHKPKKLALPTTPFITPKKFTSGPANAPWLLLENQWKVQPLDMPTNYPEQLLQSTGEQHVMIVALDSQTATKLSEKLPSVHVTTVLFDQLDLLKFVPNTLPDIVFFISPAGSLTAVNSQIEPLFKFMQAITPFDNHPMQLFYAQALSDDRTCGDDISALLRSYTMRNSDHVWTLIELSHQVQDWAQVTTQELISSNICTQQAQPNHIKYQGQTRMGMYLHNPPLQQVNNTKFKQGGVYLIAGALGELGMALSTYLLKEFNTTLVLLGRRPAQECAQALASLKALNKGQVHYLTADITSVQQMRNVKQFITDNSLCLNGILHLGTSYTPDESTWGDFENAMSVKVQGSLNLDKAFASSELDMFILFSSMAVFGSLNHLSYSYGNGYQNAFAQQRQKLVEQGERQGKTLAINWGYWHSNDPVKSIENGFAEKKGYQLIKMSEAFNLIESLLCSEHTSIGALLSSDPEKILQNTAQSMIRKTSVIKTAHPAHEPTDSDFSNTDIQSTVIQIVSRVIGIAPDELDLECDLYDYGFDSISLLKTFQQLKDTLAIELQADAFKNMNTIKSFIDDIERLYQAQHSDIANNNTQQKPDFILDAGFSPVTQTDNLANAFEGNVKSVLLTGATGFLGSHILHQLLHETNATIFCLVRSKSLKQAQQRIEQSAQNYQLDIDMARIVPMLGDMEQPQLGLSNPNWQTLCEQVQHIIHTASYVNHIQPYFAFKKSVAGTNQLLTIATTEKLKMIHFVSSTTASTQVKNSHFSVNPVEDFIEIEDAELICSGYGQSKWVQEENIRQAAEVGVPYTIYRFAQISGSSETGIGNTDDIFHRILKMMMQVPVQPAEVPYLLDIIPVDKAAAAIVFGMNDPKKRNSVFHVANSEPLPVAQFYNFAQSQKLNFEQGCKSDFIQTCKEYVDGLKPDNTQIIMEGLLTQRPGYDEYLFETYLMPMTPYDKDNYLALIEKYNIGFTDWETLFTTYFNQWRQDKHYHTIWHALPEK</sequence>
<feature type="domain" description="Carrier" evidence="16">
    <location>
        <begin position="3980"/>
        <end position="4055"/>
    </location>
</feature>
<dbReference type="PROSITE" id="PS50075">
    <property type="entry name" value="CARRIER"/>
    <property type="match status" value="5"/>
</dbReference>
<dbReference type="InterPro" id="IPR042104">
    <property type="entry name" value="PKS_dehydratase_sf"/>
</dbReference>
<dbReference type="FunFam" id="3.40.47.10:FF:000019">
    <property type="entry name" value="Polyketide synthase type I"/>
    <property type="match status" value="2"/>
</dbReference>
<dbReference type="InterPro" id="IPR025110">
    <property type="entry name" value="AMP-bd_C"/>
</dbReference>
<feature type="domain" description="Carrier" evidence="16">
    <location>
        <begin position="5108"/>
        <end position="5182"/>
    </location>
</feature>
<dbReference type="Gene3D" id="3.40.50.12780">
    <property type="entry name" value="N-terminal domain of ligase-like"/>
    <property type="match status" value="1"/>
</dbReference>
<dbReference type="GO" id="GO:0004315">
    <property type="term" value="F:3-oxoacyl-[acyl-carrier-protein] synthase activity"/>
    <property type="evidence" value="ECO:0007669"/>
    <property type="project" value="InterPro"/>
</dbReference>
<dbReference type="SUPFAM" id="SSF52777">
    <property type="entry name" value="CoA-dependent acyltransferases"/>
    <property type="match status" value="2"/>
</dbReference>
<dbReference type="FunFam" id="3.40.50.980:FF:000002">
    <property type="entry name" value="Enterobactin synthetase component F"/>
    <property type="match status" value="1"/>
</dbReference>
<dbReference type="InterPro" id="IPR049551">
    <property type="entry name" value="PKS_DH_C"/>
</dbReference>
<dbReference type="InterPro" id="IPR029063">
    <property type="entry name" value="SAM-dependent_MTases_sf"/>
</dbReference>
<evidence type="ECO:0000256" key="2">
    <source>
        <dbReference type="ARBA" id="ARBA00004496"/>
    </source>
</evidence>
<dbReference type="PROSITE" id="PS00455">
    <property type="entry name" value="AMP_BINDING"/>
    <property type="match status" value="1"/>
</dbReference>
<dbReference type="InterPro" id="IPR036291">
    <property type="entry name" value="NAD(P)-bd_dom_sf"/>
</dbReference>
<dbReference type="InterPro" id="IPR023213">
    <property type="entry name" value="CAT-like_dom_sf"/>
</dbReference>
<feature type="domain" description="Ketosynthase family 3 (KS3)" evidence="17">
    <location>
        <begin position="1832"/>
        <end position="2246"/>
    </location>
</feature>
<dbReference type="Gene3D" id="3.30.300.30">
    <property type="match status" value="1"/>
</dbReference>
<protein>
    <recommendedName>
        <fullName evidence="21">Carrier domain-containing protein</fullName>
    </recommendedName>
</protein>
<dbReference type="FunFam" id="3.40.50.12780:FF:000012">
    <property type="entry name" value="Non-ribosomal peptide synthetase"/>
    <property type="match status" value="1"/>
</dbReference>
<keyword evidence="12" id="KW-0511">Multifunctional enzyme</keyword>
<dbReference type="Gene3D" id="3.30.559.10">
    <property type="entry name" value="Chloramphenicol acetyltransferase-like domain"/>
    <property type="match status" value="1"/>
</dbReference>
<feature type="domain" description="Ketosynthase family 3 (KS3)" evidence="17">
    <location>
        <begin position="4081"/>
        <end position="4499"/>
    </location>
</feature>
<dbReference type="SMART" id="SM00822">
    <property type="entry name" value="PKS_KR"/>
    <property type="match status" value="4"/>
</dbReference>
<evidence type="ECO:0000256" key="6">
    <source>
        <dbReference type="ARBA" id="ARBA00022450"/>
    </source>
</evidence>
<evidence type="ECO:0000313" key="20">
    <source>
        <dbReference type="Proteomes" id="UP000076587"/>
    </source>
</evidence>
<dbReference type="SMART" id="SM01294">
    <property type="entry name" value="PKS_PP_betabranch"/>
    <property type="match status" value="2"/>
</dbReference>
<feature type="region of interest" description="Disordered" evidence="15">
    <location>
        <begin position="1663"/>
        <end position="1683"/>
    </location>
</feature>
<dbReference type="Pfam" id="PF07993">
    <property type="entry name" value="NAD_binding_4"/>
    <property type="match status" value="1"/>
</dbReference>
<dbReference type="Gene3D" id="1.10.1200.10">
    <property type="entry name" value="ACP-like"/>
    <property type="match status" value="5"/>
</dbReference>
<feature type="domain" description="Carrier" evidence="16">
    <location>
        <begin position="2898"/>
        <end position="2975"/>
    </location>
</feature>
<dbReference type="PROSITE" id="PS52019">
    <property type="entry name" value="PKS_MFAS_DH"/>
    <property type="match status" value="1"/>
</dbReference>
<dbReference type="OrthoDB" id="9778690at2"/>
<comment type="similarity">
    <text evidence="5">Belongs to the short-chain dehydrogenases/reductases (SDR) family.</text>
</comment>
<organism evidence="19 20">
    <name type="scientific">Pseudoalteromonas luteoviolacea NCIMB 1942</name>
    <dbReference type="NCBI Taxonomy" id="1365253"/>
    <lineage>
        <taxon>Bacteria</taxon>
        <taxon>Pseudomonadati</taxon>
        <taxon>Pseudomonadota</taxon>
        <taxon>Gammaproteobacteria</taxon>
        <taxon>Alteromonadales</taxon>
        <taxon>Pseudoalteromonadaceae</taxon>
        <taxon>Pseudoalteromonas</taxon>
    </lineage>
</organism>
<dbReference type="Gene3D" id="3.40.47.10">
    <property type="match status" value="4"/>
</dbReference>
<feature type="domain" description="PKS/mFAS DH" evidence="18">
    <location>
        <begin position="609"/>
        <end position="889"/>
    </location>
</feature>
<dbReference type="CDD" id="cd00833">
    <property type="entry name" value="PKS"/>
    <property type="match status" value="4"/>
</dbReference>
<feature type="active site" description="Proton acceptor; for dehydratase activity" evidence="14">
    <location>
        <position position="638"/>
    </location>
</feature>
<dbReference type="InterPro" id="IPR000873">
    <property type="entry name" value="AMP-dep_synth/lig_dom"/>
</dbReference>
<dbReference type="InterPro" id="IPR020806">
    <property type="entry name" value="PKS_PP-bd"/>
</dbReference>
<dbReference type="Gene3D" id="3.10.129.110">
    <property type="entry name" value="Polyketide synthase dehydratase"/>
    <property type="match status" value="1"/>
</dbReference>
<evidence type="ECO:0000256" key="5">
    <source>
        <dbReference type="ARBA" id="ARBA00006484"/>
    </source>
</evidence>
<dbReference type="Pfam" id="PF02801">
    <property type="entry name" value="Ketoacyl-synt_C"/>
    <property type="match status" value="4"/>
</dbReference>
<dbReference type="InterPro" id="IPR014030">
    <property type="entry name" value="Ketoacyl_synth_N"/>
</dbReference>
<dbReference type="InterPro" id="IPR006162">
    <property type="entry name" value="Ppantetheine_attach_site"/>
</dbReference>
<dbReference type="Pfam" id="PF00501">
    <property type="entry name" value="AMP-binding"/>
    <property type="match status" value="1"/>
</dbReference>
<dbReference type="SMART" id="SM00823">
    <property type="entry name" value="PKS_PP"/>
    <property type="match status" value="5"/>
</dbReference>
<dbReference type="PATRIC" id="fig|1365253.3.peg.1622"/>
<comment type="pathway">
    <text evidence="3">Antibiotic biosynthesis.</text>
</comment>
<evidence type="ECO:0000256" key="3">
    <source>
        <dbReference type="ARBA" id="ARBA00004792"/>
    </source>
</evidence>
<dbReference type="Proteomes" id="UP000076587">
    <property type="component" value="Unassembled WGS sequence"/>
</dbReference>
<dbReference type="GO" id="GO:0005886">
    <property type="term" value="C:plasma membrane"/>
    <property type="evidence" value="ECO:0007669"/>
    <property type="project" value="TreeGrafter"/>
</dbReference>
<dbReference type="SMART" id="SM00826">
    <property type="entry name" value="PKS_DH"/>
    <property type="match status" value="1"/>
</dbReference>
<feature type="domain" description="Carrier" evidence="16">
    <location>
        <begin position="6246"/>
        <end position="6320"/>
    </location>
</feature>
<comment type="pathway">
    <text evidence="4">Lipid metabolism; fatty acid biosynthesis.</text>
</comment>
<dbReference type="SUPFAM" id="SSF56801">
    <property type="entry name" value="Acetyl-CoA synthetase-like"/>
    <property type="match status" value="1"/>
</dbReference>
<dbReference type="GO" id="GO:0006633">
    <property type="term" value="P:fatty acid biosynthetic process"/>
    <property type="evidence" value="ECO:0007669"/>
    <property type="project" value="UniProtKB-UniPathway"/>
</dbReference>
<evidence type="ECO:0000256" key="4">
    <source>
        <dbReference type="ARBA" id="ARBA00005194"/>
    </source>
</evidence>
<dbReference type="PANTHER" id="PTHR43775">
    <property type="entry name" value="FATTY ACID SYNTHASE"/>
    <property type="match status" value="1"/>
</dbReference>
<feature type="region of interest" description="C-terminal hotdog fold" evidence="14">
    <location>
        <begin position="745"/>
        <end position="889"/>
    </location>
</feature>
<dbReference type="InterPro" id="IPR010080">
    <property type="entry name" value="Thioester_reductase-like_dom"/>
</dbReference>
<dbReference type="CDD" id="cd05235">
    <property type="entry name" value="SDR_e1"/>
    <property type="match status" value="1"/>
</dbReference>
<dbReference type="PANTHER" id="PTHR43775:SF37">
    <property type="entry name" value="SI:DKEY-61P9.11"/>
    <property type="match status" value="1"/>
</dbReference>
<evidence type="ECO:0000259" key="18">
    <source>
        <dbReference type="PROSITE" id="PS52019"/>
    </source>
</evidence>
<dbReference type="CDD" id="cd08953">
    <property type="entry name" value="KR_2_SDR_x"/>
    <property type="match status" value="3"/>
</dbReference>
<evidence type="ECO:0000256" key="9">
    <source>
        <dbReference type="ARBA" id="ARBA00022598"/>
    </source>
</evidence>
<proteinExistence type="inferred from homology"/>
<keyword evidence="11" id="KW-0677">Repeat</keyword>
<evidence type="ECO:0000256" key="12">
    <source>
        <dbReference type="ARBA" id="ARBA00023268"/>
    </source>
</evidence>
<dbReference type="InterPro" id="IPR016039">
    <property type="entry name" value="Thiolase-like"/>
</dbReference>
<dbReference type="UniPathway" id="UPA00094"/>
<dbReference type="PROSITE" id="PS00012">
    <property type="entry name" value="PHOSPHOPANTETHEINE"/>
    <property type="match status" value="1"/>
</dbReference>
<dbReference type="CDD" id="cd17643">
    <property type="entry name" value="A_NRPS_Cytc1-like"/>
    <property type="match status" value="1"/>
</dbReference>
<keyword evidence="7" id="KW-0963">Cytoplasm</keyword>
<dbReference type="InterPro" id="IPR013217">
    <property type="entry name" value="Methyltransf_12"/>
</dbReference>
<dbReference type="Pfam" id="PF13193">
    <property type="entry name" value="AMP-binding_C"/>
    <property type="match status" value="1"/>
</dbReference>
<keyword evidence="9" id="KW-0436">Ligase</keyword>
<dbReference type="InterPro" id="IPR020807">
    <property type="entry name" value="PKS_DH"/>
</dbReference>
<evidence type="ECO:0008006" key="21">
    <source>
        <dbReference type="Google" id="ProtNLM"/>
    </source>
</evidence>
<name>A0A167DHL6_9GAMM</name>
<dbReference type="InterPro" id="IPR054514">
    <property type="entry name" value="RhiE-like_linker"/>
</dbReference>
<dbReference type="InterPro" id="IPR045851">
    <property type="entry name" value="AMP-bd_C_sf"/>
</dbReference>
<dbReference type="InterPro" id="IPR013120">
    <property type="entry name" value="FAR_NAD-bd"/>
</dbReference>
<dbReference type="InterPro" id="IPR001242">
    <property type="entry name" value="Condensation_dom"/>
</dbReference>
<reference evidence="19 20" key="1">
    <citation type="submission" date="2013-07" db="EMBL/GenBank/DDBJ databases">
        <title>Comparative Genomic and Metabolomic Analysis of Twelve Strains of Pseudoalteromonas luteoviolacea.</title>
        <authorList>
            <person name="Vynne N.G."/>
            <person name="Mansson M."/>
            <person name="Gram L."/>
        </authorList>
    </citation>
    <scope>NUCLEOTIDE SEQUENCE [LARGE SCALE GENOMIC DNA]</scope>
    <source>
        <strain evidence="19 20">NCIMB 1942</strain>
    </source>
</reference>
<dbReference type="GO" id="GO:0005737">
    <property type="term" value="C:cytoplasm"/>
    <property type="evidence" value="ECO:0007669"/>
    <property type="project" value="UniProtKB-SubCell"/>
</dbReference>
<comment type="cofactor">
    <cofactor evidence="1">
        <name>pantetheine 4'-phosphate</name>
        <dbReference type="ChEBI" id="CHEBI:47942"/>
    </cofactor>
</comment>
<dbReference type="InterPro" id="IPR018201">
    <property type="entry name" value="Ketoacyl_synth_AS"/>
</dbReference>
<feature type="compositionally biased region" description="Polar residues" evidence="15">
    <location>
        <begin position="1671"/>
        <end position="1683"/>
    </location>
</feature>
<dbReference type="SUPFAM" id="SSF47336">
    <property type="entry name" value="ACP-like"/>
    <property type="match status" value="5"/>
</dbReference>
<keyword evidence="6" id="KW-0596">Phosphopantetheine</keyword>
<dbReference type="Gene3D" id="3.40.50.150">
    <property type="entry name" value="Vaccinia Virus protein VP39"/>
    <property type="match status" value="1"/>
</dbReference>
<dbReference type="Gene3D" id="1.10.1240.100">
    <property type="match status" value="4"/>
</dbReference>
<dbReference type="NCBIfam" id="TIGR01746">
    <property type="entry name" value="Thioester-redct"/>
    <property type="match status" value="1"/>
</dbReference>
<feature type="domain" description="Ketosynthase family 3 (KS3)" evidence="17">
    <location>
        <begin position="5209"/>
        <end position="5618"/>
    </location>
</feature>
<dbReference type="SUPFAM" id="SSF53901">
    <property type="entry name" value="Thiolase-like"/>
    <property type="match status" value="4"/>
</dbReference>
<dbReference type="InterPro" id="IPR050091">
    <property type="entry name" value="PKS_NRPS_Biosynth_Enz"/>
</dbReference>
<accession>A0A167DHL6</accession>
<feature type="active site" description="Proton donor; for dehydratase activity" evidence="14">
    <location>
        <position position="803"/>
    </location>
</feature>
<feature type="region of interest" description="N-terminal hotdog fold" evidence="14">
    <location>
        <begin position="609"/>
        <end position="733"/>
    </location>
</feature>
<feature type="compositionally biased region" description="Basic and acidic residues" evidence="15">
    <location>
        <begin position="4058"/>
        <end position="4067"/>
    </location>
</feature>
<dbReference type="Pfam" id="PF08659">
    <property type="entry name" value="KR"/>
    <property type="match status" value="4"/>
</dbReference>
<dbReference type="SUPFAM" id="SSF51735">
    <property type="entry name" value="NAD(P)-binding Rossmann-fold domains"/>
    <property type="match status" value="6"/>
</dbReference>
<dbReference type="InterPro" id="IPR020845">
    <property type="entry name" value="AMP-binding_CS"/>
</dbReference>
<gene>
    <name evidence="19" type="ORF">N482_06865</name>
</gene>
<evidence type="ECO:0000313" key="19">
    <source>
        <dbReference type="EMBL" id="KZN48850.1"/>
    </source>
</evidence>
<dbReference type="Pfam" id="PF00668">
    <property type="entry name" value="Condensation"/>
    <property type="match status" value="1"/>
</dbReference>
<dbReference type="InterPro" id="IPR049900">
    <property type="entry name" value="PKS_mFAS_DH"/>
</dbReference>
<dbReference type="EMBL" id="AUXT01000143">
    <property type="protein sequence ID" value="KZN48850.1"/>
    <property type="molecule type" value="Genomic_DNA"/>
</dbReference>
<dbReference type="SUPFAM" id="SSF53335">
    <property type="entry name" value="S-adenosyl-L-methionine-dependent methyltransferases"/>
    <property type="match status" value="1"/>
</dbReference>
<dbReference type="GO" id="GO:0004312">
    <property type="term" value="F:fatty acid synthase activity"/>
    <property type="evidence" value="ECO:0007669"/>
    <property type="project" value="TreeGrafter"/>
</dbReference>
<dbReference type="Pfam" id="PF00550">
    <property type="entry name" value="PP-binding"/>
    <property type="match status" value="5"/>
</dbReference>
<dbReference type="GO" id="GO:0031177">
    <property type="term" value="F:phosphopantetheine binding"/>
    <property type="evidence" value="ECO:0007669"/>
    <property type="project" value="InterPro"/>
</dbReference>
<dbReference type="FunFam" id="3.40.50.980:FF:000001">
    <property type="entry name" value="Non-ribosomal peptide synthetase"/>
    <property type="match status" value="1"/>
</dbReference>
<feature type="compositionally biased region" description="Polar residues" evidence="15">
    <location>
        <begin position="4068"/>
        <end position="4078"/>
    </location>
</feature>